<keyword evidence="11" id="KW-0539">Nucleus</keyword>
<keyword evidence="2" id="KW-1017">Isopeptide bond</keyword>
<evidence type="ECO:0000256" key="16">
    <source>
        <dbReference type="ARBA" id="ARBA00071248"/>
    </source>
</evidence>
<name>A7S194_NEMVE</name>
<dbReference type="GO" id="GO:0006285">
    <property type="term" value="P:base-excision repair, AP site formation"/>
    <property type="evidence" value="ECO:0000318"/>
    <property type="project" value="GO_Central"/>
</dbReference>
<keyword evidence="3" id="KW-0227">DNA damage</keyword>
<keyword evidence="9" id="KW-0804">Transcription</keyword>
<keyword evidence="10" id="KW-0234">DNA repair</keyword>
<dbReference type="Proteomes" id="UP000001593">
    <property type="component" value="Unassembled WGS sequence"/>
</dbReference>
<dbReference type="GO" id="GO:0005634">
    <property type="term" value="C:nucleus"/>
    <property type="evidence" value="ECO:0000318"/>
    <property type="project" value="GO_Central"/>
</dbReference>
<dbReference type="HOGENOM" id="CLU_042829_2_0_1"/>
<keyword evidence="7" id="KW-0805">Transcription regulation</keyword>
<dbReference type="EMBL" id="DS469563">
    <property type="protein sequence ID" value="EDO42559.1"/>
    <property type="molecule type" value="Genomic_DNA"/>
</dbReference>
<evidence type="ECO:0000256" key="5">
    <source>
        <dbReference type="ARBA" id="ARBA00022843"/>
    </source>
</evidence>
<evidence type="ECO:0000256" key="13">
    <source>
        <dbReference type="ARBA" id="ARBA00061261"/>
    </source>
</evidence>
<dbReference type="FunFam" id="3.40.470.10:FF:000002">
    <property type="entry name" value="G/T mismatch-specific thymine DNA glycosylase"/>
    <property type="match status" value="1"/>
</dbReference>
<evidence type="ECO:0000256" key="17">
    <source>
        <dbReference type="ARBA" id="ARBA00083221"/>
    </source>
</evidence>
<keyword evidence="21" id="KW-1185">Reference proteome</keyword>
<evidence type="ECO:0000313" key="21">
    <source>
        <dbReference type="Proteomes" id="UP000001593"/>
    </source>
</evidence>
<evidence type="ECO:0000259" key="19">
    <source>
        <dbReference type="Pfam" id="PF03167"/>
    </source>
</evidence>
<evidence type="ECO:0000256" key="8">
    <source>
        <dbReference type="ARBA" id="ARBA00023159"/>
    </source>
</evidence>
<accession>A7S194</accession>
<dbReference type="GO" id="GO:0040029">
    <property type="term" value="P:epigenetic regulation of gene expression"/>
    <property type="evidence" value="ECO:0007669"/>
    <property type="project" value="UniProtKB-ARBA"/>
</dbReference>
<comment type="subunit">
    <text evidence="14">Homodimer. Interacts with AICDA and GADD45A.</text>
</comment>
<dbReference type="GO" id="GO:0141016">
    <property type="term" value="F:G/T mismatch-specific thymine-DNA glycosylase activity"/>
    <property type="evidence" value="ECO:0007669"/>
    <property type="project" value="UniProtKB-EC"/>
</dbReference>
<evidence type="ECO:0000256" key="6">
    <source>
        <dbReference type="ARBA" id="ARBA00022853"/>
    </source>
</evidence>
<sequence length="250" mass="27868">MSRKFKASEINAEISPYFDRPGTSDDSSNNGSPARKRARPNKYGGMSEEDVMKLLLPDRVAENLDILFIGINPGLTSAYKGHHYAGPNNHFWPCLYDSGLVPEKLTFRDDEKCPAYGIGLTNIVERTTRGSSDLSRKEIKDGVDALIVKVKRLKPLVACFNGKGIYEIFSKSKCEIGRQTKCIPGTNVVVYVMPSSSGRTMTYPRASDKLKFFTELKSLRDEAKLKTLSADADKPKTDNTDTREKKTLET</sequence>
<comment type="catalytic activity">
    <reaction evidence="12">
        <text>Hydrolyzes mismatched double-stranded DNA and polynucleotides, releasing free thymine.</text>
        <dbReference type="EC" id="3.2.2.29"/>
    </reaction>
</comment>
<organism evidence="20 21">
    <name type="scientific">Nematostella vectensis</name>
    <name type="common">Starlet sea anemone</name>
    <dbReference type="NCBI Taxonomy" id="45351"/>
    <lineage>
        <taxon>Eukaryota</taxon>
        <taxon>Metazoa</taxon>
        <taxon>Cnidaria</taxon>
        <taxon>Anthozoa</taxon>
        <taxon>Hexacorallia</taxon>
        <taxon>Actiniaria</taxon>
        <taxon>Edwardsiidae</taxon>
        <taxon>Nematostella</taxon>
    </lineage>
</organism>
<reference evidence="20 21" key="1">
    <citation type="journal article" date="2007" name="Science">
        <title>Sea anemone genome reveals ancestral eumetazoan gene repertoire and genomic organization.</title>
        <authorList>
            <person name="Putnam N.H."/>
            <person name="Srivastava M."/>
            <person name="Hellsten U."/>
            <person name="Dirks B."/>
            <person name="Chapman J."/>
            <person name="Salamov A."/>
            <person name="Terry A."/>
            <person name="Shapiro H."/>
            <person name="Lindquist E."/>
            <person name="Kapitonov V.V."/>
            <person name="Jurka J."/>
            <person name="Genikhovich G."/>
            <person name="Grigoriev I.V."/>
            <person name="Lucas S.M."/>
            <person name="Steele R.E."/>
            <person name="Finnerty J.R."/>
            <person name="Technau U."/>
            <person name="Martindale M.Q."/>
            <person name="Rokhsar D.S."/>
        </authorList>
    </citation>
    <scope>NUCLEOTIDE SEQUENCE [LARGE SCALE GENOMIC DNA]</scope>
    <source>
        <strain evidence="21">CH2 X CH6</strain>
    </source>
</reference>
<dbReference type="PANTHER" id="PTHR12159:SF9">
    <property type="entry name" value="G_T MISMATCH-SPECIFIC THYMINE DNA GLYCOSYLASE"/>
    <property type="match status" value="1"/>
</dbReference>
<dbReference type="PhylomeDB" id="A7S194"/>
<evidence type="ECO:0000256" key="2">
    <source>
        <dbReference type="ARBA" id="ARBA00022499"/>
    </source>
</evidence>
<keyword evidence="8" id="KW-0010">Activator</keyword>
<feature type="region of interest" description="Disordered" evidence="18">
    <location>
        <begin position="227"/>
        <end position="250"/>
    </location>
</feature>
<feature type="domain" description="Uracil-DNA glycosylase-like" evidence="19">
    <location>
        <begin position="58"/>
        <end position="215"/>
    </location>
</feature>
<dbReference type="GO" id="GO:0004844">
    <property type="term" value="F:uracil DNA N-glycosylase activity"/>
    <property type="evidence" value="ECO:0000318"/>
    <property type="project" value="GO_Central"/>
</dbReference>
<dbReference type="Pfam" id="PF03167">
    <property type="entry name" value="UDG"/>
    <property type="match status" value="1"/>
</dbReference>
<evidence type="ECO:0000256" key="12">
    <source>
        <dbReference type="ARBA" id="ARBA00052915"/>
    </source>
</evidence>
<comment type="subcellular location">
    <subcellularLocation>
        <location evidence="1">Nucleus</location>
    </subcellularLocation>
</comment>
<dbReference type="Gene3D" id="3.40.470.10">
    <property type="entry name" value="Uracil-DNA glycosylase-like domain"/>
    <property type="match status" value="1"/>
</dbReference>
<dbReference type="CDD" id="cd10028">
    <property type="entry name" value="UDG-F2_TDG_MUG"/>
    <property type="match status" value="1"/>
</dbReference>
<dbReference type="InterPro" id="IPR005122">
    <property type="entry name" value="Uracil-DNA_glycosylase-like"/>
</dbReference>
<dbReference type="SUPFAM" id="SSF52141">
    <property type="entry name" value="Uracil-DNA glycosylase-like"/>
    <property type="match status" value="1"/>
</dbReference>
<dbReference type="OrthoDB" id="565731at2759"/>
<dbReference type="GO" id="GO:0003677">
    <property type="term" value="F:DNA binding"/>
    <property type="evidence" value="ECO:0007669"/>
    <property type="project" value="UniProtKB-ARBA"/>
</dbReference>
<dbReference type="InterPro" id="IPR036895">
    <property type="entry name" value="Uracil-DNA_glycosylase-like_sf"/>
</dbReference>
<dbReference type="STRING" id="45351.A7S194"/>
<keyword evidence="6" id="KW-0156">Chromatin regulator</keyword>
<evidence type="ECO:0000256" key="15">
    <source>
        <dbReference type="ARBA" id="ARBA00066769"/>
    </source>
</evidence>
<dbReference type="GO" id="GO:0032183">
    <property type="term" value="F:SUMO binding"/>
    <property type="evidence" value="ECO:0007669"/>
    <property type="project" value="UniProtKB-ARBA"/>
</dbReference>
<evidence type="ECO:0000313" key="20">
    <source>
        <dbReference type="EMBL" id="EDO42559.1"/>
    </source>
</evidence>
<evidence type="ECO:0000256" key="11">
    <source>
        <dbReference type="ARBA" id="ARBA00023242"/>
    </source>
</evidence>
<dbReference type="GO" id="GO:0005654">
    <property type="term" value="C:nucleoplasm"/>
    <property type="evidence" value="ECO:0007669"/>
    <property type="project" value="UniProtKB-ARBA"/>
</dbReference>
<dbReference type="GO" id="GO:0008263">
    <property type="term" value="F:pyrimidine-specific mismatch base pair DNA N-glycosylase activity"/>
    <property type="evidence" value="ECO:0000318"/>
    <property type="project" value="GO_Central"/>
</dbReference>
<dbReference type="OMA" id="QFTELHT"/>
<dbReference type="EC" id="3.2.2.29" evidence="15"/>
<dbReference type="InParanoid" id="A7S194"/>
<evidence type="ECO:0000256" key="3">
    <source>
        <dbReference type="ARBA" id="ARBA00022763"/>
    </source>
</evidence>
<dbReference type="AlphaFoldDB" id="A7S194"/>
<gene>
    <name evidence="20" type="ORF">NEMVEDRAFT_v1g205250</name>
</gene>
<evidence type="ECO:0000256" key="7">
    <source>
        <dbReference type="ARBA" id="ARBA00023015"/>
    </source>
</evidence>
<comment type="similarity">
    <text evidence="13">Belongs to the uracil-DNA glycosylase (UDG) superfamily. TDG/mug family.</text>
</comment>
<evidence type="ECO:0000256" key="14">
    <source>
        <dbReference type="ARBA" id="ARBA00064519"/>
    </source>
</evidence>
<dbReference type="InterPro" id="IPR015637">
    <property type="entry name" value="MUG/TDG"/>
</dbReference>
<evidence type="ECO:0000256" key="9">
    <source>
        <dbReference type="ARBA" id="ARBA00023163"/>
    </source>
</evidence>
<dbReference type="PANTHER" id="PTHR12159">
    <property type="entry name" value="G/T AND G/U MISMATCH-SPECIFIC DNA GLYCOSYLASE"/>
    <property type="match status" value="1"/>
</dbReference>
<keyword evidence="5" id="KW-0832">Ubl conjugation</keyword>
<feature type="region of interest" description="Disordered" evidence="18">
    <location>
        <begin position="15"/>
        <end position="44"/>
    </location>
</feature>
<protein>
    <recommendedName>
        <fullName evidence="16">G/T mismatch-specific thymine DNA glycosylase</fullName>
        <ecNumber evidence="15">3.2.2.29</ecNumber>
    </recommendedName>
    <alternativeName>
        <fullName evidence="17">Thymine-DNA glycosylase</fullName>
    </alternativeName>
</protein>
<keyword evidence="4" id="KW-0378">Hydrolase</keyword>
<evidence type="ECO:0000256" key="10">
    <source>
        <dbReference type="ARBA" id="ARBA00023204"/>
    </source>
</evidence>
<proteinExistence type="inferred from homology"/>
<evidence type="ECO:0000256" key="18">
    <source>
        <dbReference type="SAM" id="MobiDB-lite"/>
    </source>
</evidence>
<dbReference type="KEGG" id="nve:5514443"/>
<evidence type="ECO:0000256" key="4">
    <source>
        <dbReference type="ARBA" id="ARBA00022801"/>
    </source>
</evidence>
<evidence type="ECO:0000256" key="1">
    <source>
        <dbReference type="ARBA" id="ARBA00004123"/>
    </source>
</evidence>
<dbReference type="eggNOG" id="KOG4120">
    <property type="taxonomic scope" value="Eukaryota"/>
</dbReference>